<name>A0A6C0JXR3_9ZZZZ</name>
<proteinExistence type="predicted"/>
<accession>A0A6C0JXR3</accession>
<sequence>MDVSGNTIDVSGNTLDVSGSSVPDPIVSTVSKTSERCAILFTGRVKSWEDQEIYLRQMQDDIKESTGLDVDLFCSAGCYEDTFNAFVGKLGVISSQYTTYVESPDLSGYPVAPGVIKYNMESMFYHFKNVYALMENYGLANNITYKLVVRWRADIICTAPYKPVWPIPLNTLYIPEGNDNGGINVESFYGECGAMKSVHELWDSFKTYCQDGMPIQGETFFEKRIEEYGILTTRYPLACSLNPNRQ</sequence>
<organism evidence="1">
    <name type="scientific">viral metagenome</name>
    <dbReference type="NCBI Taxonomy" id="1070528"/>
    <lineage>
        <taxon>unclassified sequences</taxon>
        <taxon>metagenomes</taxon>
        <taxon>organismal metagenomes</taxon>
    </lineage>
</organism>
<reference evidence="1" key="1">
    <citation type="journal article" date="2020" name="Nature">
        <title>Giant virus diversity and host interactions through global metagenomics.</title>
        <authorList>
            <person name="Schulz F."/>
            <person name="Roux S."/>
            <person name="Paez-Espino D."/>
            <person name="Jungbluth S."/>
            <person name="Walsh D.A."/>
            <person name="Denef V.J."/>
            <person name="McMahon K.D."/>
            <person name="Konstantinidis K.T."/>
            <person name="Eloe-Fadrosh E.A."/>
            <person name="Kyrpides N.C."/>
            <person name="Woyke T."/>
        </authorList>
    </citation>
    <scope>NUCLEOTIDE SEQUENCE</scope>
    <source>
        <strain evidence="1">GVMAG-S-1101164-105</strain>
    </source>
</reference>
<dbReference type="EMBL" id="MN740737">
    <property type="protein sequence ID" value="QHU09500.1"/>
    <property type="molecule type" value="Genomic_DNA"/>
</dbReference>
<evidence type="ECO:0000313" key="1">
    <source>
        <dbReference type="EMBL" id="QHU09500.1"/>
    </source>
</evidence>
<protein>
    <submittedName>
        <fullName evidence="1">Uncharacterized protein</fullName>
    </submittedName>
</protein>
<dbReference type="AlphaFoldDB" id="A0A6C0JXR3"/>